<keyword evidence="5 6" id="KW-0472">Membrane</keyword>
<dbReference type="GO" id="GO:0022857">
    <property type="term" value="F:transmembrane transporter activity"/>
    <property type="evidence" value="ECO:0007669"/>
    <property type="project" value="InterPro"/>
</dbReference>
<dbReference type="GO" id="GO:0012505">
    <property type="term" value="C:endomembrane system"/>
    <property type="evidence" value="ECO:0007669"/>
    <property type="project" value="UniProtKB-SubCell"/>
</dbReference>
<evidence type="ECO:0000259" key="7">
    <source>
        <dbReference type="PROSITE" id="PS50850"/>
    </source>
</evidence>
<feature type="transmembrane region" description="Helical" evidence="6">
    <location>
        <begin position="53"/>
        <end position="73"/>
    </location>
</feature>
<feature type="transmembrane region" description="Helical" evidence="6">
    <location>
        <begin position="360"/>
        <end position="382"/>
    </location>
</feature>
<evidence type="ECO:0000256" key="3">
    <source>
        <dbReference type="ARBA" id="ARBA00022692"/>
    </source>
</evidence>
<organism evidence="8 9">
    <name type="scientific">Aminivibrio pyruvatiphilus</name>
    <dbReference type="NCBI Taxonomy" id="1005740"/>
    <lineage>
        <taxon>Bacteria</taxon>
        <taxon>Thermotogati</taxon>
        <taxon>Synergistota</taxon>
        <taxon>Synergistia</taxon>
        <taxon>Synergistales</taxon>
        <taxon>Aminobacteriaceae</taxon>
        <taxon>Aminivibrio</taxon>
    </lineage>
</organism>
<proteinExistence type="predicted"/>
<dbReference type="PANTHER" id="PTHR23519">
    <property type="entry name" value="AUTOPHAGY-RELATED PROTEIN 22"/>
    <property type="match status" value="1"/>
</dbReference>
<dbReference type="SUPFAM" id="SSF103473">
    <property type="entry name" value="MFS general substrate transporter"/>
    <property type="match status" value="1"/>
</dbReference>
<dbReference type="PROSITE" id="PS50850">
    <property type="entry name" value="MFS"/>
    <property type="match status" value="1"/>
</dbReference>
<feature type="transmembrane region" description="Helical" evidence="6">
    <location>
        <begin position="150"/>
        <end position="171"/>
    </location>
</feature>
<evidence type="ECO:0000256" key="4">
    <source>
        <dbReference type="ARBA" id="ARBA00022989"/>
    </source>
</evidence>
<feature type="transmembrane region" description="Helical" evidence="6">
    <location>
        <begin position="326"/>
        <end position="348"/>
    </location>
</feature>
<evidence type="ECO:0000313" key="9">
    <source>
        <dbReference type="Proteomes" id="UP000295066"/>
    </source>
</evidence>
<dbReference type="AlphaFoldDB" id="A0A4R8MDN6"/>
<dbReference type="Gene3D" id="1.20.1250.20">
    <property type="entry name" value="MFS general substrate transporter like domains"/>
    <property type="match status" value="1"/>
</dbReference>
<evidence type="ECO:0000256" key="5">
    <source>
        <dbReference type="ARBA" id="ARBA00023136"/>
    </source>
</evidence>
<feature type="transmembrane region" description="Helical" evidence="6">
    <location>
        <begin position="177"/>
        <end position="199"/>
    </location>
</feature>
<keyword evidence="9" id="KW-1185">Reference proteome</keyword>
<feature type="transmembrane region" description="Helical" evidence="6">
    <location>
        <begin position="237"/>
        <end position="261"/>
    </location>
</feature>
<evidence type="ECO:0000256" key="1">
    <source>
        <dbReference type="ARBA" id="ARBA00004127"/>
    </source>
</evidence>
<dbReference type="EMBL" id="SORI01000004">
    <property type="protein sequence ID" value="TDY61936.1"/>
    <property type="molecule type" value="Genomic_DNA"/>
</dbReference>
<evidence type="ECO:0000313" key="8">
    <source>
        <dbReference type="EMBL" id="TDY61936.1"/>
    </source>
</evidence>
<dbReference type="OrthoDB" id="9768783at2"/>
<dbReference type="PANTHER" id="PTHR23519:SF1">
    <property type="entry name" value="AUTOPHAGY-RELATED PROTEIN 22"/>
    <property type="match status" value="1"/>
</dbReference>
<dbReference type="Proteomes" id="UP000295066">
    <property type="component" value="Unassembled WGS sequence"/>
</dbReference>
<dbReference type="Pfam" id="PF11700">
    <property type="entry name" value="ATG22"/>
    <property type="match status" value="1"/>
</dbReference>
<feature type="transmembrane region" description="Helical" evidence="6">
    <location>
        <begin position="85"/>
        <end position="104"/>
    </location>
</feature>
<feature type="transmembrane region" description="Helical" evidence="6">
    <location>
        <begin position="12"/>
        <end position="33"/>
    </location>
</feature>
<feature type="transmembrane region" description="Helical" evidence="6">
    <location>
        <begin position="302"/>
        <end position="320"/>
    </location>
</feature>
<comment type="subcellular location">
    <subcellularLocation>
        <location evidence="1">Endomembrane system</location>
        <topology evidence="1">Multi-pass membrane protein</topology>
    </subcellularLocation>
</comment>
<keyword evidence="2" id="KW-0813">Transport</keyword>
<feature type="transmembrane region" description="Helical" evidence="6">
    <location>
        <begin position="388"/>
        <end position="407"/>
    </location>
</feature>
<dbReference type="InterPro" id="IPR036259">
    <property type="entry name" value="MFS_trans_sf"/>
</dbReference>
<keyword evidence="4 6" id="KW-1133">Transmembrane helix</keyword>
<gene>
    <name evidence="8" type="ORF">C8D99_104181</name>
</gene>
<dbReference type="InterPro" id="IPR050495">
    <property type="entry name" value="ATG22/LtaA_families"/>
</dbReference>
<feature type="transmembrane region" description="Helical" evidence="6">
    <location>
        <begin position="110"/>
        <end position="129"/>
    </location>
</feature>
<dbReference type="InterPro" id="IPR020846">
    <property type="entry name" value="MFS_dom"/>
</dbReference>
<sequence>MLFFRDADRKVLSWCSYDVGNSAFATTIMAAVYPVYFKEVAAFGLATNISTAYWAYASAVSLFLSAFFAPILGAAADVKGSKKRMLFLFTLLGVLSSGCMAFIGPGDWKLALFLMMGGTIGFSASMIFYDALLPSLVPAHRIDTVSSQGYALGYLGGGILLAANLLFIRFLPGTAGARLSFLSVALWWALFSVPVFLFVDEPPPSPEGKHLSGAALFLKGLERLRTTFREIRNYRNLFVFLLAFWLYNDGIGTIIRMAAIYGATLGIPMSHLVGALLVTQFVGIPFSLAFGVLASKIGSKRSILAGLCFYLCITFAGIFVREIWHFWALAIAVGMVQGGTQAISRSFFASMIPPGRTAEFFGFYDISSKFSGIFGPAVFGFITQVTGSSRLAIAVLSYTFILGIVILRKVRG</sequence>
<reference evidence="8 9" key="1">
    <citation type="submission" date="2019-03" db="EMBL/GenBank/DDBJ databases">
        <title>Genomic Encyclopedia of Type Strains, Phase IV (KMG-IV): sequencing the most valuable type-strain genomes for metagenomic binning, comparative biology and taxonomic classification.</title>
        <authorList>
            <person name="Goeker M."/>
        </authorList>
    </citation>
    <scope>NUCLEOTIDE SEQUENCE [LARGE SCALE GENOMIC DNA]</scope>
    <source>
        <strain evidence="8 9">DSM 25964</strain>
    </source>
</reference>
<feature type="transmembrane region" description="Helical" evidence="6">
    <location>
        <begin position="273"/>
        <end position="295"/>
    </location>
</feature>
<dbReference type="RefSeq" id="WP_133957026.1">
    <property type="nucleotide sequence ID" value="NZ_SORI01000004.1"/>
</dbReference>
<feature type="domain" description="Major facilitator superfamily (MFS) profile" evidence="7">
    <location>
        <begin position="236"/>
        <end position="412"/>
    </location>
</feature>
<dbReference type="InterPro" id="IPR024671">
    <property type="entry name" value="Atg22-like"/>
</dbReference>
<evidence type="ECO:0000256" key="2">
    <source>
        <dbReference type="ARBA" id="ARBA00022448"/>
    </source>
</evidence>
<name>A0A4R8MDN6_9BACT</name>
<keyword evidence="3 6" id="KW-0812">Transmembrane</keyword>
<evidence type="ECO:0000256" key="6">
    <source>
        <dbReference type="SAM" id="Phobius"/>
    </source>
</evidence>
<comment type="caution">
    <text evidence="8">The sequence shown here is derived from an EMBL/GenBank/DDBJ whole genome shotgun (WGS) entry which is preliminary data.</text>
</comment>
<accession>A0A4R8MDN6</accession>
<protein>
    <submittedName>
        <fullName evidence="8">UMF1 family MFS transporter</fullName>
    </submittedName>
</protein>